<dbReference type="InParanoid" id="A0A168R7M7"/>
<dbReference type="InterPro" id="IPR020846">
    <property type="entry name" value="MFS_dom"/>
</dbReference>
<dbReference type="STRING" id="4829.A0A168R7M7"/>
<protein>
    <recommendedName>
        <fullName evidence="8">Major facilitator superfamily (MFS) profile domain-containing protein</fullName>
    </recommendedName>
</protein>
<dbReference type="Proteomes" id="UP000078561">
    <property type="component" value="Unassembled WGS sequence"/>
</dbReference>
<feature type="transmembrane region" description="Helical" evidence="7">
    <location>
        <begin position="408"/>
        <end position="429"/>
    </location>
</feature>
<dbReference type="Gene3D" id="1.20.1250.20">
    <property type="entry name" value="MFS general substrate transporter like domains"/>
    <property type="match status" value="2"/>
</dbReference>
<dbReference type="InterPro" id="IPR036259">
    <property type="entry name" value="MFS_trans_sf"/>
</dbReference>
<dbReference type="InterPro" id="IPR011701">
    <property type="entry name" value="MFS"/>
</dbReference>
<feature type="transmembrane region" description="Helical" evidence="7">
    <location>
        <begin position="254"/>
        <end position="279"/>
    </location>
</feature>
<feature type="transmembrane region" description="Helical" evidence="7">
    <location>
        <begin position="184"/>
        <end position="206"/>
    </location>
</feature>
<evidence type="ECO:0000256" key="3">
    <source>
        <dbReference type="ARBA" id="ARBA00022692"/>
    </source>
</evidence>
<feature type="transmembrane region" description="Helical" evidence="7">
    <location>
        <begin position="116"/>
        <end position="140"/>
    </location>
</feature>
<organism evidence="9">
    <name type="scientific">Absidia glauca</name>
    <name type="common">Pin mould</name>
    <dbReference type="NCBI Taxonomy" id="4829"/>
    <lineage>
        <taxon>Eukaryota</taxon>
        <taxon>Fungi</taxon>
        <taxon>Fungi incertae sedis</taxon>
        <taxon>Mucoromycota</taxon>
        <taxon>Mucoromycotina</taxon>
        <taxon>Mucoromycetes</taxon>
        <taxon>Mucorales</taxon>
        <taxon>Cunninghamellaceae</taxon>
        <taxon>Absidia</taxon>
    </lineage>
</organism>
<feature type="transmembrane region" description="Helical" evidence="7">
    <location>
        <begin position="291"/>
        <end position="311"/>
    </location>
</feature>
<gene>
    <name evidence="9" type="primary">ABSGL_12126.1 scaffold 12663</name>
</gene>
<feature type="transmembrane region" description="Helical" evidence="7">
    <location>
        <begin position="152"/>
        <end position="172"/>
    </location>
</feature>
<feature type="transmembrane region" description="Helical" evidence="7">
    <location>
        <begin position="318"/>
        <end position="338"/>
    </location>
</feature>
<comment type="similarity">
    <text evidence="6">Belongs to the major facilitator superfamily. Allantoate permease family.</text>
</comment>
<evidence type="ECO:0000256" key="4">
    <source>
        <dbReference type="ARBA" id="ARBA00022989"/>
    </source>
</evidence>
<dbReference type="PANTHER" id="PTHR43791:SF64">
    <property type="entry name" value="MAJOR FACILITATOR SUPERFAMILY (MFS) PROFILE DOMAIN-CONTAINING PROTEIN"/>
    <property type="match status" value="1"/>
</dbReference>
<dbReference type="PROSITE" id="PS50850">
    <property type="entry name" value="MFS"/>
    <property type="match status" value="1"/>
</dbReference>
<keyword evidence="5 7" id="KW-0472">Membrane</keyword>
<evidence type="ECO:0000313" key="9">
    <source>
        <dbReference type="EMBL" id="SAM06240.1"/>
    </source>
</evidence>
<evidence type="ECO:0000256" key="7">
    <source>
        <dbReference type="SAM" id="Phobius"/>
    </source>
</evidence>
<dbReference type="AlphaFoldDB" id="A0A168R7M7"/>
<reference evidence="9" key="1">
    <citation type="submission" date="2016-04" db="EMBL/GenBank/DDBJ databases">
        <authorList>
            <person name="Evans L.H."/>
            <person name="Alamgir A."/>
            <person name="Owens N."/>
            <person name="Weber N.D."/>
            <person name="Virtaneva K."/>
            <person name="Barbian K."/>
            <person name="Babar A."/>
            <person name="Rosenke K."/>
        </authorList>
    </citation>
    <scope>NUCLEOTIDE SEQUENCE [LARGE SCALE GENOMIC DNA]</scope>
    <source>
        <strain evidence="9">CBS 101.48</strain>
    </source>
</reference>
<keyword evidence="10" id="KW-1185">Reference proteome</keyword>
<keyword evidence="3 7" id="KW-0812">Transmembrane</keyword>
<evidence type="ECO:0000256" key="6">
    <source>
        <dbReference type="ARBA" id="ARBA00037968"/>
    </source>
</evidence>
<dbReference type="FunFam" id="1.20.1250.20:FF:000065">
    <property type="entry name" value="Putative MFS pantothenate transporter"/>
    <property type="match status" value="1"/>
</dbReference>
<feature type="domain" description="Major facilitator superfamily (MFS) profile" evidence="8">
    <location>
        <begin position="24"/>
        <end position="433"/>
    </location>
</feature>
<keyword evidence="4 7" id="KW-1133">Transmembrane helix</keyword>
<evidence type="ECO:0000313" key="10">
    <source>
        <dbReference type="Proteomes" id="UP000078561"/>
    </source>
</evidence>
<dbReference type="GO" id="GO:0016020">
    <property type="term" value="C:membrane"/>
    <property type="evidence" value="ECO:0007669"/>
    <property type="project" value="UniProtKB-SubCell"/>
</dbReference>
<dbReference type="Pfam" id="PF07690">
    <property type="entry name" value="MFS_1"/>
    <property type="match status" value="1"/>
</dbReference>
<feature type="transmembrane region" description="Helical" evidence="7">
    <location>
        <begin position="379"/>
        <end position="396"/>
    </location>
</feature>
<feature type="transmembrane region" description="Helical" evidence="7">
    <location>
        <begin position="60"/>
        <end position="78"/>
    </location>
</feature>
<feature type="transmembrane region" description="Helical" evidence="7">
    <location>
        <begin position="90"/>
        <end position="110"/>
    </location>
</feature>
<evidence type="ECO:0000256" key="1">
    <source>
        <dbReference type="ARBA" id="ARBA00004141"/>
    </source>
</evidence>
<feature type="transmembrane region" description="Helical" evidence="7">
    <location>
        <begin position="344"/>
        <end position="367"/>
    </location>
</feature>
<name>A0A168R7M7_ABSGL</name>
<evidence type="ECO:0000256" key="2">
    <source>
        <dbReference type="ARBA" id="ARBA00022448"/>
    </source>
</evidence>
<dbReference type="SUPFAM" id="SSF103473">
    <property type="entry name" value="MFS general substrate transporter"/>
    <property type="match status" value="1"/>
</dbReference>
<dbReference type="EMBL" id="LT554554">
    <property type="protein sequence ID" value="SAM06240.1"/>
    <property type="molecule type" value="Genomic_DNA"/>
</dbReference>
<dbReference type="PANTHER" id="PTHR43791">
    <property type="entry name" value="PERMEASE-RELATED"/>
    <property type="match status" value="1"/>
</dbReference>
<proteinExistence type="inferred from homology"/>
<dbReference type="GO" id="GO:0022857">
    <property type="term" value="F:transmembrane transporter activity"/>
    <property type="evidence" value="ECO:0007669"/>
    <property type="project" value="InterPro"/>
</dbReference>
<evidence type="ECO:0000259" key="8">
    <source>
        <dbReference type="PROSITE" id="PS50850"/>
    </source>
</evidence>
<dbReference type="OrthoDB" id="3639251at2759"/>
<dbReference type="OMA" id="GTWYTKR"/>
<comment type="subcellular location">
    <subcellularLocation>
        <location evidence="1">Membrane</location>
        <topology evidence="1">Multi-pass membrane protein</topology>
    </subcellularLocation>
</comment>
<sequence length="481" mass="53797">MTSPDEKQYLEQEKAYVRRLDKRLLAFAMFGNMVKALDNSNLGSAFISGMEEELNITGLQYNWMGVLFMAGYLSMQIPSNMMLSKYRPSIYLPFLESIWCILTISMACVNSVKTVYVIRFCLGLAEAGFYPGIVFVLGTWYTKKELGKRMALLHLCGALGTGLSGVVQAIMLKTMDNVWGISGWRWMFLFDALVTSVLAWFGYSYLPDYPTTTAWLSKSEVTIAAQRGNVDMRDTSKDTTSRWEKLKVLAGNRYLYPFVLGWASLHVGMGGCYLLGIVAKKSGYDAVTANLLTTPDTLITMVVSLCNGFVSDRLQSRIWCLLVPASIGLFGCLLLSAFVQPFGFLYFAFIITHAGLASTTSVVMTWASEMITTNIELRAMAIAVMNTFSSMQWIWTPLVLWPVTDTGFRASVVAEIIFLLSMTYIYYLYEGETSNNGGTSDRYDRLATDEQAVDDIEQEPIALTHLPDNPLIQRSTNEKQS</sequence>
<evidence type="ECO:0000256" key="5">
    <source>
        <dbReference type="ARBA" id="ARBA00023136"/>
    </source>
</evidence>
<accession>A0A168R7M7</accession>
<keyword evidence="2" id="KW-0813">Transport</keyword>